<evidence type="ECO:0000256" key="1">
    <source>
        <dbReference type="ARBA" id="ARBA00022630"/>
    </source>
</evidence>
<keyword evidence="3" id="KW-0560">Oxidoreductase</keyword>
<name>A0A849AQT6_9MICO</name>
<evidence type="ECO:0000256" key="3">
    <source>
        <dbReference type="ARBA" id="ARBA00023002"/>
    </source>
</evidence>
<proteinExistence type="predicted"/>
<dbReference type="InterPro" id="IPR023932">
    <property type="entry name" value="CE1759_FMN_reduct"/>
</dbReference>
<comment type="caution">
    <text evidence="6">The sequence shown here is derived from an EMBL/GenBank/DDBJ whole genome shotgun (WGS) entry which is preliminary data.</text>
</comment>
<dbReference type="GO" id="GO:0016491">
    <property type="term" value="F:oxidoreductase activity"/>
    <property type="evidence" value="ECO:0007669"/>
    <property type="project" value="UniProtKB-KW"/>
</dbReference>
<feature type="region of interest" description="Disordered" evidence="4">
    <location>
        <begin position="188"/>
        <end position="262"/>
    </location>
</feature>
<dbReference type="InterPro" id="IPR005025">
    <property type="entry name" value="FMN_Rdtase-like_dom"/>
</dbReference>
<evidence type="ECO:0000256" key="4">
    <source>
        <dbReference type="SAM" id="MobiDB-lite"/>
    </source>
</evidence>
<gene>
    <name evidence="6" type="ORF">HLA91_02455</name>
</gene>
<dbReference type="RefSeq" id="WP_170273353.1">
    <property type="nucleotide sequence ID" value="NZ_BAAAKH010000002.1"/>
</dbReference>
<dbReference type="PANTHER" id="PTHR43408">
    <property type="entry name" value="FMN REDUCTASE (NADPH)"/>
    <property type="match status" value="1"/>
</dbReference>
<protein>
    <submittedName>
        <fullName evidence="6">Flavoprotein</fullName>
    </submittedName>
</protein>
<evidence type="ECO:0000259" key="5">
    <source>
        <dbReference type="Pfam" id="PF03358"/>
    </source>
</evidence>
<keyword evidence="1" id="KW-0285">Flavoprotein</keyword>
<organism evidence="6 7">
    <name type="scientific">Brevibacterium luteolum</name>
    <dbReference type="NCBI Taxonomy" id="199591"/>
    <lineage>
        <taxon>Bacteria</taxon>
        <taxon>Bacillati</taxon>
        <taxon>Actinomycetota</taxon>
        <taxon>Actinomycetes</taxon>
        <taxon>Micrococcales</taxon>
        <taxon>Brevibacteriaceae</taxon>
        <taxon>Brevibacterium</taxon>
    </lineage>
</organism>
<feature type="compositionally biased region" description="Low complexity" evidence="4">
    <location>
        <begin position="188"/>
        <end position="212"/>
    </location>
</feature>
<reference evidence="6 7" key="1">
    <citation type="submission" date="2020-05" db="EMBL/GenBank/DDBJ databases">
        <title>MicrobeNet Type strains.</title>
        <authorList>
            <person name="Nicholson A.C."/>
        </authorList>
    </citation>
    <scope>NUCLEOTIDE SEQUENCE [LARGE SCALE GENOMIC DNA]</scope>
    <source>
        <strain evidence="6 7">CCUG 46604</strain>
    </source>
</reference>
<accession>A0A849AQT6</accession>
<keyword evidence="2" id="KW-0288">FMN</keyword>
<dbReference type="InterPro" id="IPR051814">
    <property type="entry name" value="NAD(P)H-dep_FMN_reductase"/>
</dbReference>
<evidence type="ECO:0000313" key="6">
    <source>
        <dbReference type="EMBL" id="NNG78235.1"/>
    </source>
</evidence>
<dbReference type="Gene3D" id="3.40.50.360">
    <property type="match status" value="1"/>
</dbReference>
<dbReference type="InterPro" id="IPR029039">
    <property type="entry name" value="Flavoprotein-like_sf"/>
</dbReference>
<sequence>MFEIVTVAAGLSEDSTTSRLAARLAAATASALETTAPEVTVTEINLRTLAKEMVTITVSGLPSPALEDAFAAVQRADALITVAPIYNSQPVGLQTLFFQLIDDAALAGTPVLIGSTGGTARHSLAAETSLRPLLSYLKAIIVPTAVFAATDDWGADASGMGERGGLAERITTAGAELAGLVHALRPAAAGEEAAGEEAAGPGLPEYEPAPGETEAPQHGGDRQHAGDRPQFAAQVATPAVRRGPVDALDPNAVTPFAELLGS</sequence>
<dbReference type="NCBIfam" id="TIGR04037">
    <property type="entry name" value="LLM_duo_CE1759"/>
    <property type="match status" value="1"/>
</dbReference>
<evidence type="ECO:0000313" key="7">
    <source>
        <dbReference type="Proteomes" id="UP000549517"/>
    </source>
</evidence>
<dbReference type="SUPFAM" id="SSF52218">
    <property type="entry name" value="Flavoproteins"/>
    <property type="match status" value="1"/>
</dbReference>
<evidence type="ECO:0000256" key="2">
    <source>
        <dbReference type="ARBA" id="ARBA00022643"/>
    </source>
</evidence>
<dbReference type="PANTHER" id="PTHR43408:SF2">
    <property type="entry name" value="FMN REDUCTASE (NADPH)"/>
    <property type="match status" value="1"/>
</dbReference>
<dbReference type="AlphaFoldDB" id="A0A849AQT6"/>
<feature type="domain" description="NADPH-dependent FMN reductase-like" evidence="5">
    <location>
        <begin position="4"/>
        <end position="152"/>
    </location>
</feature>
<dbReference type="Proteomes" id="UP000549517">
    <property type="component" value="Unassembled WGS sequence"/>
</dbReference>
<dbReference type="Pfam" id="PF03358">
    <property type="entry name" value="FMN_red"/>
    <property type="match status" value="1"/>
</dbReference>
<dbReference type="EMBL" id="JABEMC010000001">
    <property type="protein sequence ID" value="NNG78235.1"/>
    <property type="molecule type" value="Genomic_DNA"/>
</dbReference>